<sequence>MRQVKLPIYPVVYPTGHRLNQNESQFPLPVRIKNQLDSMTYHDLHEYPVEPINELFERYATYVGVTPEQLLVGCGSDEMIHVVTQALLAPDDIVLSPTPDFSMYPIFTTIAHGQHVQAADLSYEGILKAIETYHPKLLLLSNPNNPTGKLWTVEELTHLATLVPYLVVDEAYMDFTPDASMIPFIAKHPNLIVLRTMSKAFGLANVRIGFMVTNSELAHYFRQFIPPFNISGVSAKICNIFLKDGHYLQESIEWHEEMRQKWMVALEAIGQVLPASTNFLYVELGQPEVVWSHLTALSVHTSKQSTGIRVTIGDEAALKLTQQAIQQYVESMNVKNS</sequence>
<comment type="caution">
    <text evidence="6">The sequence shown here is derived from an EMBL/GenBank/DDBJ whole genome shotgun (WGS) entry which is preliminary data.</text>
</comment>
<evidence type="ECO:0000256" key="3">
    <source>
        <dbReference type="ARBA" id="ARBA00022679"/>
    </source>
</evidence>
<dbReference type="Gene3D" id="3.90.1150.10">
    <property type="entry name" value="Aspartate Aminotransferase, domain 1"/>
    <property type="match status" value="1"/>
</dbReference>
<evidence type="ECO:0000313" key="6">
    <source>
        <dbReference type="EMBL" id="MFC7389957.1"/>
    </source>
</evidence>
<accession>A0ABW2PKF0</accession>
<evidence type="ECO:0000256" key="4">
    <source>
        <dbReference type="ARBA" id="ARBA00022898"/>
    </source>
</evidence>
<dbReference type="PANTHER" id="PTHR42885:SF2">
    <property type="entry name" value="HISTIDINOL-PHOSPHATE AMINOTRANSFERASE"/>
    <property type="match status" value="1"/>
</dbReference>
<keyword evidence="2 6" id="KW-0032">Aminotransferase</keyword>
<dbReference type="PANTHER" id="PTHR42885">
    <property type="entry name" value="HISTIDINOL-PHOSPHATE AMINOTRANSFERASE-RELATED"/>
    <property type="match status" value="1"/>
</dbReference>
<organism evidence="6 7">
    <name type="scientific">Exiguobacterium aestuarii</name>
    <dbReference type="NCBI Taxonomy" id="273527"/>
    <lineage>
        <taxon>Bacteria</taxon>
        <taxon>Bacillati</taxon>
        <taxon>Bacillota</taxon>
        <taxon>Bacilli</taxon>
        <taxon>Bacillales</taxon>
        <taxon>Bacillales Family XII. Incertae Sedis</taxon>
        <taxon>Exiguobacterium</taxon>
    </lineage>
</organism>
<dbReference type="Gene3D" id="3.40.640.10">
    <property type="entry name" value="Type I PLP-dependent aspartate aminotransferase-like (Major domain)"/>
    <property type="match status" value="1"/>
</dbReference>
<dbReference type="InterPro" id="IPR004839">
    <property type="entry name" value="Aminotransferase_I/II_large"/>
</dbReference>
<protein>
    <submittedName>
        <fullName evidence="6">Pyridoxal phosphate-dependent aminotransferase</fullName>
        <ecNumber evidence="6">2.6.1.9</ecNumber>
    </submittedName>
</protein>
<dbReference type="InterPro" id="IPR015421">
    <property type="entry name" value="PyrdxlP-dep_Trfase_major"/>
</dbReference>
<dbReference type="RefSeq" id="WP_214788465.1">
    <property type="nucleotide sequence ID" value="NZ_JANIEL010000004.1"/>
</dbReference>
<gene>
    <name evidence="6" type="ORF">ACFQO8_07345</name>
</gene>
<dbReference type="InterPro" id="IPR015422">
    <property type="entry name" value="PyrdxlP-dep_Trfase_small"/>
</dbReference>
<keyword evidence="3 6" id="KW-0808">Transferase</keyword>
<evidence type="ECO:0000256" key="1">
    <source>
        <dbReference type="ARBA" id="ARBA00001933"/>
    </source>
</evidence>
<evidence type="ECO:0000256" key="2">
    <source>
        <dbReference type="ARBA" id="ARBA00022576"/>
    </source>
</evidence>
<dbReference type="SUPFAM" id="SSF53383">
    <property type="entry name" value="PLP-dependent transferases"/>
    <property type="match status" value="1"/>
</dbReference>
<keyword evidence="7" id="KW-1185">Reference proteome</keyword>
<reference evidence="7" key="1">
    <citation type="journal article" date="2019" name="Int. J. Syst. Evol. Microbiol.">
        <title>The Global Catalogue of Microorganisms (GCM) 10K type strain sequencing project: providing services to taxonomists for standard genome sequencing and annotation.</title>
        <authorList>
            <consortium name="The Broad Institute Genomics Platform"/>
            <consortium name="The Broad Institute Genome Sequencing Center for Infectious Disease"/>
            <person name="Wu L."/>
            <person name="Ma J."/>
        </authorList>
    </citation>
    <scope>NUCLEOTIDE SEQUENCE [LARGE SCALE GENOMIC DNA]</scope>
    <source>
        <strain evidence="7">CCUG 55590</strain>
    </source>
</reference>
<dbReference type="Pfam" id="PF00155">
    <property type="entry name" value="Aminotran_1_2"/>
    <property type="match status" value="1"/>
</dbReference>
<proteinExistence type="predicted"/>
<evidence type="ECO:0000313" key="7">
    <source>
        <dbReference type="Proteomes" id="UP001596439"/>
    </source>
</evidence>
<dbReference type="CDD" id="cd00609">
    <property type="entry name" value="AAT_like"/>
    <property type="match status" value="1"/>
</dbReference>
<feature type="domain" description="Aminotransferase class I/classII large" evidence="5">
    <location>
        <begin position="19"/>
        <end position="303"/>
    </location>
</feature>
<keyword evidence="4" id="KW-0663">Pyridoxal phosphate</keyword>
<dbReference type="InterPro" id="IPR015424">
    <property type="entry name" value="PyrdxlP-dep_Trfase"/>
</dbReference>
<evidence type="ECO:0000259" key="5">
    <source>
        <dbReference type="Pfam" id="PF00155"/>
    </source>
</evidence>
<comment type="cofactor">
    <cofactor evidence="1">
        <name>pyridoxal 5'-phosphate</name>
        <dbReference type="ChEBI" id="CHEBI:597326"/>
    </cofactor>
</comment>
<name>A0ABW2PKF0_9BACL</name>
<dbReference type="Proteomes" id="UP001596439">
    <property type="component" value="Unassembled WGS sequence"/>
</dbReference>
<dbReference type="EC" id="2.6.1.9" evidence="6"/>
<dbReference type="EMBL" id="JBHTCE010000001">
    <property type="protein sequence ID" value="MFC7389957.1"/>
    <property type="molecule type" value="Genomic_DNA"/>
</dbReference>
<dbReference type="GO" id="GO:0004400">
    <property type="term" value="F:histidinol-phosphate transaminase activity"/>
    <property type="evidence" value="ECO:0007669"/>
    <property type="project" value="UniProtKB-EC"/>
</dbReference>